<dbReference type="Proteomes" id="UP001054889">
    <property type="component" value="Unassembled WGS sequence"/>
</dbReference>
<reference evidence="1" key="1">
    <citation type="journal article" date="2018" name="DNA Res.">
        <title>Multiple hybrid de novo genome assembly of finger millet, an orphan allotetraploid crop.</title>
        <authorList>
            <person name="Hatakeyama M."/>
            <person name="Aluri S."/>
            <person name="Balachadran M.T."/>
            <person name="Sivarajan S.R."/>
            <person name="Patrignani A."/>
            <person name="Gruter S."/>
            <person name="Poveda L."/>
            <person name="Shimizu-Inatsugi R."/>
            <person name="Baeten J."/>
            <person name="Francoijs K.J."/>
            <person name="Nataraja K.N."/>
            <person name="Reddy Y.A.N."/>
            <person name="Phadnis S."/>
            <person name="Ravikumar R.L."/>
            <person name="Schlapbach R."/>
            <person name="Sreeman S.M."/>
            <person name="Shimizu K.K."/>
        </authorList>
    </citation>
    <scope>NUCLEOTIDE SEQUENCE</scope>
</reference>
<comment type="caution">
    <text evidence="1">The sequence shown here is derived from an EMBL/GenBank/DDBJ whole genome shotgun (WGS) entry which is preliminary data.</text>
</comment>
<evidence type="ECO:0000313" key="1">
    <source>
        <dbReference type="EMBL" id="GJN15767.1"/>
    </source>
</evidence>
<protein>
    <submittedName>
        <fullName evidence="1">Uncharacterized protein</fullName>
    </submittedName>
</protein>
<accession>A0AAV5DZ99</accession>
<proteinExistence type="predicted"/>
<dbReference type="EMBL" id="BQKI01000072">
    <property type="protein sequence ID" value="GJN15767.1"/>
    <property type="molecule type" value="Genomic_DNA"/>
</dbReference>
<name>A0AAV5DZ99_ELECO</name>
<reference evidence="1" key="2">
    <citation type="submission" date="2021-12" db="EMBL/GenBank/DDBJ databases">
        <title>Resequencing data analysis of finger millet.</title>
        <authorList>
            <person name="Hatakeyama M."/>
            <person name="Aluri S."/>
            <person name="Balachadran M.T."/>
            <person name="Sivarajan S.R."/>
            <person name="Poveda L."/>
            <person name="Shimizu-Inatsugi R."/>
            <person name="Schlapbach R."/>
            <person name="Sreeman S.M."/>
            <person name="Shimizu K.K."/>
        </authorList>
    </citation>
    <scope>NUCLEOTIDE SEQUENCE</scope>
</reference>
<sequence length="130" mass="13503">MGVTYQRLASPGSRAPPRARAWALLRWAAVRLSCAARRRWSVRARRLAWAGLCVGRAGGGGAPAEKRKGRSSASVAGYDSVSYARNFDDGAWKAEEGLSWAGAGGGAVARVSIGDDMAVTGDPIVPSSTA</sequence>
<organism evidence="1 2">
    <name type="scientific">Eleusine coracana subsp. coracana</name>
    <dbReference type="NCBI Taxonomy" id="191504"/>
    <lineage>
        <taxon>Eukaryota</taxon>
        <taxon>Viridiplantae</taxon>
        <taxon>Streptophyta</taxon>
        <taxon>Embryophyta</taxon>
        <taxon>Tracheophyta</taxon>
        <taxon>Spermatophyta</taxon>
        <taxon>Magnoliopsida</taxon>
        <taxon>Liliopsida</taxon>
        <taxon>Poales</taxon>
        <taxon>Poaceae</taxon>
        <taxon>PACMAD clade</taxon>
        <taxon>Chloridoideae</taxon>
        <taxon>Cynodonteae</taxon>
        <taxon>Eleusininae</taxon>
        <taxon>Eleusine</taxon>
    </lineage>
</organism>
<gene>
    <name evidence="1" type="primary">gb02706</name>
    <name evidence="1" type="ORF">PR202_gb02706</name>
</gene>
<evidence type="ECO:0000313" key="2">
    <source>
        <dbReference type="Proteomes" id="UP001054889"/>
    </source>
</evidence>
<dbReference type="AlphaFoldDB" id="A0AAV5DZ99"/>
<keyword evidence="2" id="KW-1185">Reference proteome</keyword>